<sequence length="29" mass="3398">MNDELLRDTLEVDEVVQPLHDHRPLLVSN</sequence>
<dbReference type="AlphaFoldDB" id="A6GHG9"/>
<reference evidence="1 2" key="1">
    <citation type="submission" date="2007-06" db="EMBL/GenBank/DDBJ databases">
        <authorList>
            <person name="Shimkets L."/>
            <person name="Ferriera S."/>
            <person name="Johnson J."/>
            <person name="Kravitz S."/>
            <person name="Beeson K."/>
            <person name="Sutton G."/>
            <person name="Rogers Y.-H."/>
            <person name="Friedman R."/>
            <person name="Frazier M."/>
            <person name="Venter J.C."/>
        </authorList>
    </citation>
    <scope>NUCLEOTIDE SEQUENCE [LARGE SCALE GENOMIC DNA]</scope>
    <source>
        <strain evidence="1 2">SIR-1</strain>
    </source>
</reference>
<name>A6GHG9_9BACT</name>
<dbReference type="EMBL" id="ABCS01000119">
    <property type="protein sequence ID" value="EDM74686.1"/>
    <property type="molecule type" value="Genomic_DNA"/>
</dbReference>
<accession>A6GHG9</accession>
<keyword evidence="2" id="KW-1185">Reference proteome</keyword>
<proteinExistence type="predicted"/>
<evidence type="ECO:0000313" key="1">
    <source>
        <dbReference type="EMBL" id="EDM74686.1"/>
    </source>
</evidence>
<dbReference type="Proteomes" id="UP000005801">
    <property type="component" value="Unassembled WGS sequence"/>
</dbReference>
<protein>
    <submittedName>
        <fullName evidence="1">Uncharacterized protein</fullName>
    </submittedName>
</protein>
<comment type="caution">
    <text evidence="1">The sequence shown here is derived from an EMBL/GenBank/DDBJ whole genome shotgun (WGS) entry which is preliminary data.</text>
</comment>
<gene>
    <name evidence="1" type="ORF">PPSIR1_06576</name>
</gene>
<dbReference type="STRING" id="391625.PPSIR1_06576"/>
<organism evidence="1 2">
    <name type="scientific">Plesiocystis pacifica SIR-1</name>
    <dbReference type="NCBI Taxonomy" id="391625"/>
    <lineage>
        <taxon>Bacteria</taxon>
        <taxon>Pseudomonadati</taxon>
        <taxon>Myxococcota</taxon>
        <taxon>Polyangia</taxon>
        <taxon>Nannocystales</taxon>
        <taxon>Nannocystaceae</taxon>
        <taxon>Plesiocystis</taxon>
    </lineage>
</organism>
<evidence type="ECO:0000313" key="2">
    <source>
        <dbReference type="Proteomes" id="UP000005801"/>
    </source>
</evidence>